<evidence type="ECO:0000313" key="6">
    <source>
        <dbReference type="EMBL" id="OAP85933.1"/>
    </source>
</evidence>
<dbReference type="PANTHER" id="PTHR10953:SF102">
    <property type="entry name" value="ADENYLYLTRANSFERASE AND SULFURTRANSFERASE MOCS3"/>
    <property type="match status" value="1"/>
</dbReference>
<feature type="region of interest" description="Disordered" evidence="4">
    <location>
        <begin position="267"/>
        <end position="322"/>
    </location>
</feature>
<dbReference type="STRING" id="1823756.A4H34_01705"/>
<dbReference type="InterPro" id="IPR001763">
    <property type="entry name" value="Rhodanese-like_dom"/>
</dbReference>
<dbReference type="GO" id="GO:0004792">
    <property type="term" value="F:thiosulfate-cyanide sulfurtransferase activity"/>
    <property type="evidence" value="ECO:0007669"/>
    <property type="project" value="TreeGrafter"/>
</dbReference>
<reference evidence="6 7" key="1">
    <citation type="submission" date="2016-04" db="EMBL/GenBank/DDBJ databases">
        <title>Peptidophaga gingivicola gen. nov., sp. nov., isolated from human subgingival plaque.</title>
        <authorList>
            <person name="Beall C.J."/>
            <person name="Mokrzan E.M."/>
            <person name="Griffen A.L."/>
            <person name="Leys E.J."/>
        </authorList>
    </citation>
    <scope>NUCLEOTIDE SEQUENCE [LARGE SCALE GENOMIC DNA]</scope>
    <source>
        <strain evidence="6 7">BA112</strain>
    </source>
</reference>
<dbReference type="GO" id="GO:0005829">
    <property type="term" value="C:cytosol"/>
    <property type="evidence" value="ECO:0007669"/>
    <property type="project" value="TreeGrafter"/>
</dbReference>
<protein>
    <recommendedName>
        <fullName evidence="5">Rhodanese domain-containing protein</fullName>
    </recommendedName>
</protein>
<dbReference type="InterPro" id="IPR036873">
    <property type="entry name" value="Rhodanese-like_dom_sf"/>
</dbReference>
<accession>A0A179B3Y7</accession>
<dbReference type="GO" id="GO:0016779">
    <property type="term" value="F:nucleotidyltransferase activity"/>
    <property type="evidence" value="ECO:0007669"/>
    <property type="project" value="TreeGrafter"/>
</dbReference>
<dbReference type="PROSITE" id="PS50206">
    <property type="entry name" value="RHODANESE_3"/>
    <property type="match status" value="1"/>
</dbReference>
<keyword evidence="1" id="KW-0808">Transferase</keyword>
<dbReference type="Gene3D" id="3.40.50.720">
    <property type="entry name" value="NAD(P)-binding Rossmann-like Domain"/>
    <property type="match status" value="1"/>
</dbReference>
<dbReference type="CDD" id="cd00757">
    <property type="entry name" value="ThiF_MoeB_HesA_family"/>
    <property type="match status" value="1"/>
</dbReference>
<dbReference type="PANTHER" id="PTHR10953">
    <property type="entry name" value="UBIQUITIN-ACTIVATING ENZYME E1"/>
    <property type="match status" value="1"/>
</dbReference>
<evidence type="ECO:0000313" key="7">
    <source>
        <dbReference type="Proteomes" id="UP000078368"/>
    </source>
</evidence>
<keyword evidence="3" id="KW-0067">ATP-binding</keyword>
<evidence type="ECO:0000256" key="3">
    <source>
        <dbReference type="ARBA" id="ARBA00022840"/>
    </source>
</evidence>
<dbReference type="EMBL" id="LVZK01000001">
    <property type="protein sequence ID" value="OAP85933.1"/>
    <property type="molecule type" value="Genomic_DNA"/>
</dbReference>
<name>A0A179B3Y7_9ACTO</name>
<dbReference type="Gene3D" id="3.40.250.10">
    <property type="entry name" value="Rhodanese-like domain"/>
    <property type="match status" value="1"/>
</dbReference>
<dbReference type="SUPFAM" id="SSF52821">
    <property type="entry name" value="Rhodanese/Cell cycle control phosphatase"/>
    <property type="match status" value="1"/>
</dbReference>
<comment type="caution">
    <text evidence="6">The sequence shown here is derived from an EMBL/GenBank/DDBJ whole genome shotgun (WGS) entry which is preliminary data.</text>
</comment>
<sequence>MLDNRQRTRYSRQILLHGEDGQARLAAARVLVVGAGGLGSPALMYLAAAGVGTIGIVDDDVVDLSNLHRQVIHDSTAIAMPKAVSAAMKIEALNPDVDVIVYPERLTEENAAQLMFGYDVVLDGSDNFFTRYAVDAACSELSIPEVWGSILRYSAQISVFWTGGRARQFGVKEPGVCLRDLFPSPPPPGATSSCGEAGVIGSLCGQVGSIMAGEAVKLITGVGKPLLGTVLALDALNNRYETISLVGRPDRPEPLKGERLMNACGVPSRSERGGLGSDAFGSNGLGSNAPGSHLAEPGAQWPRGSELDASETLVPGMPGASMPKVREPEFDPSETLLPGADMAWANASREPEPEFDPSETWVPGAGAPRVREPEFDPSETWVPGASMQGAGLPGVDPSETLVPGAGASKAPKPELDASEGLIPQAGETGAFVFETNAPEARVSEQGDAAKAAASESGPAKSGSAELGSTESRPVESGATGSRAHEPGDVDSSSPQVRVSEPSVPGPSASRMPAPETNASEARASEPGAAQSRSRRAQSRGAIRSESDAARSRQGAAESKPGTAQSKPSAAVPEADALQTKPGAAQAEPGVTRLRPRAAQPESGVAQPESGVAQPGPGTVTPKPDAARPNGHDVDVPEANVREVAVRLAQGAKMLDVRESHERAICAIRPSTHIPLADVLADPSAAAKRLPEGPVYVYCLGGVRSMQAAKALAAEGVEVINVAGGLKQWWLYVDPSMPRY</sequence>
<dbReference type="Pfam" id="PF00899">
    <property type="entry name" value="ThiF"/>
    <property type="match status" value="1"/>
</dbReference>
<evidence type="ECO:0000259" key="5">
    <source>
        <dbReference type="PROSITE" id="PS50206"/>
    </source>
</evidence>
<dbReference type="GO" id="GO:0008146">
    <property type="term" value="F:sulfotransferase activity"/>
    <property type="evidence" value="ECO:0007669"/>
    <property type="project" value="TreeGrafter"/>
</dbReference>
<dbReference type="InterPro" id="IPR035985">
    <property type="entry name" value="Ubiquitin-activating_enz"/>
</dbReference>
<feature type="domain" description="Rhodanese" evidence="5">
    <location>
        <begin position="647"/>
        <end position="737"/>
    </location>
</feature>
<evidence type="ECO:0000256" key="2">
    <source>
        <dbReference type="ARBA" id="ARBA00022741"/>
    </source>
</evidence>
<dbReference type="AlphaFoldDB" id="A0A179B3Y7"/>
<dbReference type="SMART" id="SM00450">
    <property type="entry name" value="RHOD"/>
    <property type="match status" value="1"/>
</dbReference>
<dbReference type="Pfam" id="PF00581">
    <property type="entry name" value="Rhodanese"/>
    <property type="match status" value="1"/>
</dbReference>
<evidence type="ECO:0000256" key="1">
    <source>
        <dbReference type="ARBA" id="ARBA00022679"/>
    </source>
</evidence>
<dbReference type="InterPro" id="IPR045886">
    <property type="entry name" value="ThiF/MoeB/HesA"/>
</dbReference>
<gene>
    <name evidence="6" type="ORF">A4H34_01705</name>
</gene>
<dbReference type="GO" id="GO:0005524">
    <property type="term" value="F:ATP binding"/>
    <property type="evidence" value="ECO:0007669"/>
    <property type="project" value="UniProtKB-KW"/>
</dbReference>
<proteinExistence type="predicted"/>
<dbReference type="Proteomes" id="UP000078368">
    <property type="component" value="Unassembled WGS sequence"/>
</dbReference>
<dbReference type="GO" id="GO:0008641">
    <property type="term" value="F:ubiquitin-like modifier activating enzyme activity"/>
    <property type="evidence" value="ECO:0007669"/>
    <property type="project" value="InterPro"/>
</dbReference>
<organism evidence="6 7">
    <name type="scientific">Peptidiphaga gingivicola</name>
    <dbReference type="NCBI Taxonomy" id="2741497"/>
    <lineage>
        <taxon>Bacteria</taxon>
        <taxon>Bacillati</taxon>
        <taxon>Actinomycetota</taxon>
        <taxon>Actinomycetes</taxon>
        <taxon>Actinomycetales</taxon>
        <taxon>Actinomycetaceae</taxon>
        <taxon>Peptidiphaga</taxon>
    </lineage>
</organism>
<keyword evidence="2" id="KW-0547">Nucleotide-binding</keyword>
<dbReference type="SUPFAM" id="SSF69572">
    <property type="entry name" value="Activating enzymes of the ubiquitin-like proteins"/>
    <property type="match status" value="1"/>
</dbReference>
<evidence type="ECO:0000256" key="4">
    <source>
        <dbReference type="SAM" id="MobiDB-lite"/>
    </source>
</evidence>
<keyword evidence="7" id="KW-1185">Reference proteome</keyword>
<feature type="compositionally biased region" description="Low complexity" evidence="4">
    <location>
        <begin position="448"/>
        <end position="465"/>
    </location>
</feature>
<dbReference type="InterPro" id="IPR000594">
    <property type="entry name" value="ThiF_NAD_FAD-bd"/>
</dbReference>
<feature type="region of interest" description="Disordered" evidence="4">
    <location>
        <begin position="388"/>
        <end position="633"/>
    </location>
</feature>
<dbReference type="FunFam" id="3.40.50.720:FF:000033">
    <property type="entry name" value="Adenylyltransferase and sulfurtransferase MOCS3"/>
    <property type="match status" value="1"/>
</dbReference>